<dbReference type="HOGENOM" id="CLU_1338134_0_0_1"/>
<gene>
    <name evidence="1" type="ORF">GLOINDRAFT_92752</name>
</gene>
<dbReference type="AlphaFoldDB" id="U9UM80"/>
<proteinExistence type="predicted"/>
<protein>
    <submittedName>
        <fullName evidence="1">Uncharacterized protein</fullName>
    </submittedName>
</protein>
<sequence>MIISSKTLLFCKNVKNYIKNSMIRTLRYRYPNVSESVLNDVTKYSNEKSPIDLSNSKSFISSFPICDALEQMLNEYRKGNTSNWYLSLMYFYSLFNPTKCFLSGFPPGLFYLTVFCQCKGDAYLNSNANQRLIRRQDVQRTSECNTNLAESKSITLEEIKKSNRCYSVSCSKTLKLKSYTGDIKTCIPKQPKEFFDGLQGIYGIT</sequence>
<name>U9UM80_RHIID</name>
<dbReference type="EMBL" id="KI278033">
    <property type="protein sequence ID" value="ESA19673.1"/>
    <property type="molecule type" value="Genomic_DNA"/>
</dbReference>
<accession>U9UM80</accession>
<organism evidence="1">
    <name type="scientific">Rhizophagus irregularis (strain DAOM 181602 / DAOM 197198 / MUCL 43194)</name>
    <name type="common">Arbuscular mycorrhizal fungus</name>
    <name type="synonym">Glomus intraradices</name>
    <dbReference type="NCBI Taxonomy" id="747089"/>
    <lineage>
        <taxon>Eukaryota</taxon>
        <taxon>Fungi</taxon>
        <taxon>Fungi incertae sedis</taxon>
        <taxon>Mucoromycota</taxon>
        <taxon>Glomeromycotina</taxon>
        <taxon>Glomeromycetes</taxon>
        <taxon>Glomerales</taxon>
        <taxon>Glomeraceae</taxon>
        <taxon>Rhizophagus</taxon>
    </lineage>
</organism>
<reference evidence="1" key="1">
    <citation type="submission" date="2013-07" db="EMBL/GenBank/DDBJ databases">
        <title>The genome of an arbuscular mycorrhizal fungus provides insights into the evolution of the oldest plant symbiosis.</title>
        <authorList>
            <consortium name="DOE Joint Genome Institute"/>
            <person name="Tisserant E."/>
            <person name="Malbreil M."/>
            <person name="Kuo A."/>
            <person name="Kohler A."/>
            <person name="Symeonidi A."/>
            <person name="Balestrini R."/>
            <person name="Charron P."/>
            <person name="Duensing N."/>
            <person name="Frei-dit-Frey N."/>
            <person name="Gianinazzi-Pearson V."/>
            <person name="Gilbert B."/>
            <person name="Handa Y."/>
            <person name="Hijri M."/>
            <person name="Kaul R."/>
            <person name="Kawaguchi M."/>
            <person name="Krajinski F."/>
            <person name="Lammers P."/>
            <person name="Lapierre D."/>
            <person name="Masclaux F.G."/>
            <person name="Murat C."/>
            <person name="Morin E."/>
            <person name="Ndikumana S."/>
            <person name="Pagni M."/>
            <person name="Petitpierre D."/>
            <person name="Requena N."/>
            <person name="Rosikiewicz P."/>
            <person name="Riley R."/>
            <person name="Saito K."/>
            <person name="San Clemente H."/>
            <person name="Shapiro H."/>
            <person name="van Tuinen D."/>
            <person name="Becard G."/>
            <person name="Bonfante P."/>
            <person name="Paszkowski U."/>
            <person name="Shachar-Hill Y."/>
            <person name="Young J.P."/>
            <person name="Sanders I.R."/>
            <person name="Henrissat B."/>
            <person name="Rensing S.A."/>
            <person name="Grigoriev I.V."/>
            <person name="Corradi N."/>
            <person name="Roux C."/>
            <person name="Martin F."/>
        </authorList>
    </citation>
    <scope>NUCLEOTIDE SEQUENCE</scope>
    <source>
        <strain evidence="1">DAOM 197198</strain>
    </source>
</reference>
<evidence type="ECO:0000313" key="1">
    <source>
        <dbReference type="EMBL" id="ESA19673.1"/>
    </source>
</evidence>